<dbReference type="SUPFAM" id="SSF53474">
    <property type="entry name" value="alpha/beta-Hydrolases"/>
    <property type="match status" value="1"/>
</dbReference>
<evidence type="ECO:0000313" key="3">
    <source>
        <dbReference type="Proteomes" id="UP001610335"/>
    </source>
</evidence>
<dbReference type="GO" id="GO:0016787">
    <property type="term" value="F:hydrolase activity"/>
    <property type="evidence" value="ECO:0007669"/>
    <property type="project" value="UniProtKB-KW"/>
</dbReference>
<gene>
    <name evidence="2" type="ORF">BDW59DRAFT_167506</name>
</gene>
<reference evidence="2 3" key="1">
    <citation type="submission" date="2024-07" db="EMBL/GenBank/DDBJ databases">
        <title>Section-level genome sequencing and comparative genomics of Aspergillus sections Usti and Cavernicolus.</title>
        <authorList>
            <consortium name="Lawrence Berkeley National Laboratory"/>
            <person name="Nybo J.L."/>
            <person name="Vesth T.C."/>
            <person name="Theobald S."/>
            <person name="Frisvad J.C."/>
            <person name="Larsen T.O."/>
            <person name="Kjaerboelling I."/>
            <person name="Rothschild-Mancinelli K."/>
            <person name="Lyhne E.K."/>
            <person name="Kogle M.E."/>
            <person name="Barry K."/>
            <person name="Clum A."/>
            <person name="Na H."/>
            <person name="Ledsgaard L."/>
            <person name="Lin J."/>
            <person name="Lipzen A."/>
            <person name="Kuo A."/>
            <person name="Riley R."/>
            <person name="Mondo S."/>
            <person name="LaButti K."/>
            <person name="Haridas S."/>
            <person name="Pangalinan J."/>
            <person name="Salamov A.A."/>
            <person name="Simmons B.A."/>
            <person name="Magnuson J.K."/>
            <person name="Chen J."/>
            <person name="Drula E."/>
            <person name="Henrissat B."/>
            <person name="Wiebenga A."/>
            <person name="Lubbers R.J."/>
            <person name="Gomes A.C."/>
            <person name="Makela M.R."/>
            <person name="Stajich J."/>
            <person name="Grigoriev I.V."/>
            <person name="Mortensen U.H."/>
            <person name="De vries R.P."/>
            <person name="Baker S.E."/>
            <person name="Andersen M.R."/>
        </authorList>
    </citation>
    <scope>NUCLEOTIDE SEQUENCE [LARGE SCALE GENOMIC DNA]</scope>
    <source>
        <strain evidence="2 3">CBS 600.67</strain>
    </source>
</reference>
<name>A0ABR4HDI8_9EURO</name>
<feature type="domain" description="Dienelactone hydrolase" evidence="1">
    <location>
        <begin position="33"/>
        <end position="243"/>
    </location>
</feature>
<evidence type="ECO:0000313" key="2">
    <source>
        <dbReference type="EMBL" id="KAL2813490.1"/>
    </source>
</evidence>
<evidence type="ECO:0000259" key="1">
    <source>
        <dbReference type="Pfam" id="PF01738"/>
    </source>
</evidence>
<dbReference type="InterPro" id="IPR002925">
    <property type="entry name" value="Dienelactn_hydro"/>
</dbReference>
<sequence>MSSNCCLQSFAWTGTPTGRVDTIANLPSYISGNNKNAAVILISDVLGWTFPNIRLLADHYAREADVTVYVPDVFDGEVLPFEPILKGEFDKIDLPAFLERHSREKREPAIFEYARHLRAEFRKLSAIGFCYGGWAVFRLGAAEHQPPLVDCISTAHPSLLTKQDIDEVCVPTLILAPEFDPAFGVEMKLYAFESLQKRAIPLGYHFFPGQEHGSLVRGDEAKAGERESMARAKDSAVTWLKQFGK</sequence>
<comment type="caution">
    <text evidence="2">The sequence shown here is derived from an EMBL/GenBank/DDBJ whole genome shotgun (WGS) entry which is preliminary data.</text>
</comment>
<keyword evidence="3" id="KW-1185">Reference proteome</keyword>
<dbReference type="PANTHER" id="PTHR17630">
    <property type="entry name" value="DIENELACTONE HYDROLASE"/>
    <property type="match status" value="1"/>
</dbReference>
<protein>
    <submittedName>
        <fullName evidence="2">Dienelactone hydrolase family protein</fullName>
    </submittedName>
</protein>
<dbReference type="EMBL" id="JBFXLS010000143">
    <property type="protein sequence ID" value="KAL2813490.1"/>
    <property type="molecule type" value="Genomic_DNA"/>
</dbReference>
<dbReference type="Gene3D" id="3.40.50.1820">
    <property type="entry name" value="alpha/beta hydrolase"/>
    <property type="match status" value="1"/>
</dbReference>
<organism evidence="2 3">
    <name type="scientific">Aspergillus cavernicola</name>
    <dbReference type="NCBI Taxonomy" id="176166"/>
    <lineage>
        <taxon>Eukaryota</taxon>
        <taxon>Fungi</taxon>
        <taxon>Dikarya</taxon>
        <taxon>Ascomycota</taxon>
        <taxon>Pezizomycotina</taxon>
        <taxon>Eurotiomycetes</taxon>
        <taxon>Eurotiomycetidae</taxon>
        <taxon>Eurotiales</taxon>
        <taxon>Aspergillaceae</taxon>
        <taxon>Aspergillus</taxon>
        <taxon>Aspergillus subgen. Nidulantes</taxon>
    </lineage>
</organism>
<accession>A0ABR4HDI8</accession>
<dbReference type="InterPro" id="IPR029058">
    <property type="entry name" value="AB_hydrolase_fold"/>
</dbReference>
<dbReference type="Proteomes" id="UP001610335">
    <property type="component" value="Unassembled WGS sequence"/>
</dbReference>
<keyword evidence="2" id="KW-0378">Hydrolase</keyword>
<proteinExistence type="predicted"/>
<dbReference type="PANTHER" id="PTHR17630:SF55">
    <property type="entry name" value="DIENELACTONE HYDROLASE FAMILY PROTEIN (AFU_ORTHOLOGUE AFUA_1G01900)"/>
    <property type="match status" value="1"/>
</dbReference>
<dbReference type="Pfam" id="PF01738">
    <property type="entry name" value="DLH"/>
    <property type="match status" value="1"/>
</dbReference>